<dbReference type="PANTHER" id="PTHR46211">
    <property type="entry name" value="GLYCEROPHOSPHORYL DIESTER PHOSPHODIESTERASE"/>
    <property type="match status" value="1"/>
</dbReference>
<organism evidence="2 3">
    <name type="scientific">Nocardioides mangrovicus</name>
    <dbReference type="NCBI Taxonomy" id="2478913"/>
    <lineage>
        <taxon>Bacteria</taxon>
        <taxon>Bacillati</taxon>
        <taxon>Actinomycetota</taxon>
        <taxon>Actinomycetes</taxon>
        <taxon>Propionibacteriales</taxon>
        <taxon>Nocardioidaceae</taxon>
        <taxon>Nocardioides</taxon>
    </lineage>
</organism>
<proteinExistence type="predicted"/>
<accession>A0A3L8P484</accession>
<dbReference type="Proteomes" id="UP000281708">
    <property type="component" value="Unassembled WGS sequence"/>
</dbReference>
<dbReference type="Pfam" id="PF03009">
    <property type="entry name" value="GDPD"/>
    <property type="match status" value="1"/>
</dbReference>
<dbReference type="OrthoDB" id="9758957at2"/>
<protein>
    <recommendedName>
        <fullName evidence="1">GP-PDE domain-containing protein</fullName>
    </recommendedName>
</protein>
<dbReference type="InterPro" id="IPR030395">
    <property type="entry name" value="GP_PDE_dom"/>
</dbReference>
<comment type="caution">
    <text evidence="2">The sequence shown here is derived from an EMBL/GenBank/DDBJ whole genome shotgun (WGS) entry which is preliminary data.</text>
</comment>
<evidence type="ECO:0000313" key="2">
    <source>
        <dbReference type="EMBL" id="RLV49884.1"/>
    </source>
</evidence>
<sequence length="258" mass="27512">MLVAAIALAAAAAAGPDRSLAGCGGVPVVAHRGVHSVHTTEDSAASFLRAVQKGADVVEGDARLSADGTWVLMHDPTVNRTTNGRGRVSRLHDATLARLRYTDGRVGVSTLDASLTPLDAAPAQLQIEIKPASPGRGALQRFMAVLDAHGLRARATITSFHPAVLARLRRLDPGWQTAPILTHAPRHAASMRRYGGSVDLAAHAVTWRAVRALHRAGVTVQTWTVDSHPTWRRVVRNGVDGVITDQVSRSQRWCRSVG</sequence>
<evidence type="ECO:0000259" key="1">
    <source>
        <dbReference type="PROSITE" id="PS51704"/>
    </source>
</evidence>
<dbReference type="InterPro" id="IPR017946">
    <property type="entry name" value="PLC-like_Pdiesterase_TIM-brl"/>
</dbReference>
<dbReference type="RefSeq" id="WP_121805648.1">
    <property type="nucleotide sequence ID" value="NZ_RDBE01000006.1"/>
</dbReference>
<evidence type="ECO:0000313" key="3">
    <source>
        <dbReference type="Proteomes" id="UP000281708"/>
    </source>
</evidence>
<name>A0A3L8P484_9ACTN</name>
<reference evidence="2 3" key="1">
    <citation type="submission" date="2018-10" db="EMBL/GenBank/DDBJ databases">
        <title>Marmoricola sp. 4Q3S-7 whole genome shotgun sequence.</title>
        <authorList>
            <person name="Li F."/>
        </authorList>
    </citation>
    <scope>NUCLEOTIDE SEQUENCE [LARGE SCALE GENOMIC DNA]</scope>
    <source>
        <strain evidence="2 3">4Q3S-7</strain>
    </source>
</reference>
<dbReference type="PROSITE" id="PS51704">
    <property type="entry name" value="GP_PDE"/>
    <property type="match status" value="1"/>
</dbReference>
<feature type="domain" description="GP-PDE" evidence="1">
    <location>
        <begin position="26"/>
        <end position="254"/>
    </location>
</feature>
<dbReference type="SUPFAM" id="SSF51695">
    <property type="entry name" value="PLC-like phosphodiesterases"/>
    <property type="match status" value="1"/>
</dbReference>
<dbReference type="PANTHER" id="PTHR46211:SF1">
    <property type="entry name" value="GLYCEROPHOSPHODIESTER PHOSPHODIESTERASE, CYTOPLASMIC"/>
    <property type="match status" value="1"/>
</dbReference>
<dbReference type="GO" id="GO:0008081">
    <property type="term" value="F:phosphoric diester hydrolase activity"/>
    <property type="evidence" value="ECO:0007669"/>
    <property type="project" value="InterPro"/>
</dbReference>
<dbReference type="Gene3D" id="3.20.20.190">
    <property type="entry name" value="Phosphatidylinositol (PI) phosphodiesterase"/>
    <property type="match status" value="1"/>
</dbReference>
<keyword evidence="3" id="KW-1185">Reference proteome</keyword>
<dbReference type="GO" id="GO:0006629">
    <property type="term" value="P:lipid metabolic process"/>
    <property type="evidence" value="ECO:0007669"/>
    <property type="project" value="InterPro"/>
</dbReference>
<dbReference type="EMBL" id="RDBE01000006">
    <property type="protein sequence ID" value="RLV49884.1"/>
    <property type="molecule type" value="Genomic_DNA"/>
</dbReference>
<dbReference type="AlphaFoldDB" id="A0A3L8P484"/>
<gene>
    <name evidence="2" type="ORF">D9V37_08340</name>
</gene>